<feature type="compositionally biased region" description="Basic and acidic residues" evidence="3">
    <location>
        <begin position="638"/>
        <end position="663"/>
    </location>
</feature>
<feature type="compositionally biased region" description="Polar residues" evidence="3">
    <location>
        <begin position="1195"/>
        <end position="1210"/>
    </location>
</feature>
<accession>A0A0N1HWT1</accession>
<dbReference type="Gene3D" id="1.10.287.1490">
    <property type="match status" value="1"/>
</dbReference>
<dbReference type="PANTHER" id="PTHR32083:SF0">
    <property type="entry name" value="CILIA AND FLAGELLA-ASSOCIATED PROTEIN 58"/>
    <property type="match status" value="1"/>
</dbReference>
<organism evidence="4 5">
    <name type="scientific">Cyphellophora attinorum</name>
    <dbReference type="NCBI Taxonomy" id="1664694"/>
    <lineage>
        <taxon>Eukaryota</taxon>
        <taxon>Fungi</taxon>
        <taxon>Dikarya</taxon>
        <taxon>Ascomycota</taxon>
        <taxon>Pezizomycotina</taxon>
        <taxon>Eurotiomycetes</taxon>
        <taxon>Chaetothyriomycetidae</taxon>
        <taxon>Chaetothyriales</taxon>
        <taxon>Cyphellophoraceae</taxon>
        <taxon>Cyphellophora</taxon>
    </lineage>
</organism>
<dbReference type="RefSeq" id="XP_018002166.1">
    <property type="nucleotide sequence ID" value="XM_018145800.1"/>
</dbReference>
<feature type="compositionally biased region" description="Basic and acidic residues" evidence="3">
    <location>
        <begin position="165"/>
        <end position="180"/>
    </location>
</feature>
<feature type="compositionally biased region" description="Polar residues" evidence="3">
    <location>
        <begin position="11"/>
        <end position="21"/>
    </location>
</feature>
<dbReference type="GeneID" id="28737680"/>
<feature type="region of interest" description="Disordered" evidence="3">
    <location>
        <begin position="1027"/>
        <end position="1211"/>
    </location>
</feature>
<feature type="compositionally biased region" description="Basic and acidic residues" evidence="3">
    <location>
        <begin position="239"/>
        <end position="248"/>
    </location>
</feature>
<feature type="region of interest" description="Disordered" evidence="3">
    <location>
        <begin position="634"/>
        <end position="670"/>
    </location>
</feature>
<evidence type="ECO:0000256" key="2">
    <source>
        <dbReference type="SAM" id="Coils"/>
    </source>
</evidence>
<evidence type="ECO:0000313" key="5">
    <source>
        <dbReference type="Proteomes" id="UP000038010"/>
    </source>
</evidence>
<feature type="compositionally biased region" description="Basic and acidic residues" evidence="3">
    <location>
        <begin position="60"/>
        <end position="72"/>
    </location>
</feature>
<feature type="compositionally biased region" description="Low complexity" evidence="3">
    <location>
        <begin position="452"/>
        <end position="466"/>
    </location>
</feature>
<feature type="compositionally biased region" description="Basic and acidic residues" evidence="3">
    <location>
        <begin position="701"/>
        <end position="714"/>
    </location>
</feature>
<dbReference type="PANTHER" id="PTHR32083">
    <property type="entry name" value="CILIA AND FLAGELLA-ASSOCIATED PROTEIN 58-RELATED"/>
    <property type="match status" value="1"/>
</dbReference>
<feature type="compositionally biased region" description="Polar residues" evidence="3">
    <location>
        <begin position="1225"/>
        <end position="1252"/>
    </location>
</feature>
<proteinExistence type="predicted"/>
<feature type="compositionally biased region" description="Basic and acidic residues" evidence="3">
    <location>
        <begin position="1181"/>
        <end position="1194"/>
    </location>
</feature>
<feature type="coiled-coil region" evidence="2">
    <location>
        <begin position="1508"/>
        <end position="1535"/>
    </location>
</feature>
<dbReference type="GO" id="GO:0005856">
    <property type="term" value="C:cytoskeleton"/>
    <property type="evidence" value="ECO:0007669"/>
    <property type="project" value="TreeGrafter"/>
</dbReference>
<dbReference type="VEuPathDB" id="FungiDB:AB675_5578"/>
<reference evidence="4 5" key="1">
    <citation type="submission" date="2015-06" db="EMBL/GenBank/DDBJ databases">
        <title>Draft genome of the ant-associated black yeast Phialophora attae CBS 131958.</title>
        <authorList>
            <person name="Moreno L.F."/>
            <person name="Stielow B.J."/>
            <person name="de Hoog S."/>
            <person name="Vicente V.A."/>
            <person name="Weiss V.A."/>
            <person name="de Vries M."/>
            <person name="Cruz L.M."/>
            <person name="Souza E.M."/>
        </authorList>
    </citation>
    <scope>NUCLEOTIDE SEQUENCE [LARGE SCALE GENOMIC DNA]</scope>
    <source>
        <strain evidence="4 5">CBS 131958</strain>
    </source>
</reference>
<dbReference type="OrthoDB" id="1293114at2759"/>
<evidence type="ECO:0000313" key="4">
    <source>
        <dbReference type="EMBL" id="KPI42203.1"/>
    </source>
</evidence>
<dbReference type="EMBL" id="LFJN01000008">
    <property type="protein sequence ID" value="KPI42203.1"/>
    <property type="molecule type" value="Genomic_DNA"/>
</dbReference>
<evidence type="ECO:0000256" key="1">
    <source>
        <dbReference type="ARBA" id="ARBA00023054"/>
    </source>
</evidence>
<feature type="compositionally biased region" description="Low complexity" evidence="3">
    <location>
        <begin position="416"/>
        <end position="429"/>
    </location>
</feature>
<feature type="compositionally biased region" description="Basic and acidic residues" evidence="3">
    <location>
        <begin position="979"/>
        <end position="989"/>
    </location>
</feature>
<feature type="region of interest" description="Disordered" evidence="3">
    <location>
        <begin position="404"/>
        <end position="508"/>
    </location>
</feature>
<gene>
    <name evidence="4" type="ORF">AB675_5578</name>
</gene>
<keyword evidence="5" id="KW-1185">Reference proteome</keyword>
<feature type="region of interest" description="Disordered" evidence="3">
    <location>
        <begin position="895"/>
        <end position="1015"/>
    </location>
</feature>
<feature type="coiled-coil region" evidence="2">
    <location>
        <begin position="2061"/>
        <end position="2095"/>
    </location>
</feature>
<dbReference type="Proteomes" id="UP000038010">
    <property type="component" value="Unassembled WGS sequence"/>
</dbReference>
<dbReference type="STRING" id="1664694.A0A0N1HWT1"/>
<feature type="compositionally biased region" description="Low complexity" evidence="3">
    <location>
        <begin position="87"/>
        <end position="99"/>
    </location>
</feature>
<feature type="region of interest" description="Disordered" evidence="3">
    <location>
        <begin position="1225"/>
        <end position="1254"/>
    </location>
</feature>
<feature type="region of interest" description="Disordered" evidence="3">
    <location>
        <begin position="1"/>
        <end position="281"/>
    </location>
</feature>
<feature type="compositionally biased region" description="Low complexity" evidence="3">
    <location>
        <begin position="908"/>
        <end position="924"/>
    </location>
</feature>
<feature type="compositionally biased region" description="Polar residues" evidence="3">
    <location>
        <begin position="2232"/>
        <end position="2256"/>
    </location>
</feature>
<feature type="region of interest" description="Disordered" evidence="3">
    <location>
        <begin position="567"/>
        <end position="618"/>
    </location>
</feature>
<name>A0A0N1HWT1_9EURO</name>
<feature type="coiled-coil region" evidence="2">
    <location>
        <begin position="1985"/>
        <end position="2012"/>
    </location>
</feature>
<feature type="compositionally biased region" description="Acidic residues" evidence="3">
    <location>
        <begin position="2336"/>
        <end position="2346"/>
    </location>
</feature>
<feature type="coiled-coil region" evidence="2">
    <location>
        <begin position="1568"/>
        <end position="1738"/>
    </location>
</feature>
<feature type="compositionally biased region" description="Polar residues" evidence="3">
    <location>
        <begin position="203"/>
        <end position="227"/>
    </location>
</feature>
<feature type="compositionally biased region" description="Low complexity" evidence="3">
    <location>
        <begin position="997"/>
        <end position="1010"/>
    </location>
</feature>
<feature type="region of interest" description="Disordered" evidence="3">
    <location>
        <begin position="2216"/>
        <end position="2368"/>
    </location>
</feature>
<feature type="compositionally biased region" description="Low complexity" evidence="3">
    <location>
        <begin position="1110"/>
        <end position="1119"/>
    </location>
</feature>
<feature type="coiled-coil region" evidence="2">
    <location>
        <begin position="1891"/>
        <end position="1944"/>
    </location>
</feature>
<feature type="compositionally biased region" description="Low complexity" evidence="3">
    <location>
        <begin position="2263"/>
        <end position="2274"/>
    </location>
</feature>
<feature type="compositionally biased region" description="Pro residues" evidence="3">
    <location>
        <begin position="1131"/>
        <end position="1140"/>
    </location>
</feature>
<comment type="caution">
    <text evidence="4">The sequence shown here is derived from an EMBL/GenBank/DDBJ whole genome shotgun (WGS) entry which is preliminary data.</text>
</comment>
<protein>
    <submittedName>
        <fullName evidence="4">Uncharacterized protein</fullName>
    </submittedName>
</protein>
<feature type="compositionally biased region" description="Polar residues" evidence="3">
    <location>
        <begin position="2318"/>
        <end position="2328"/>
    </location>
</feature>
<keyword evidence="1 2" id="KW-0175">Coiled coil</keyword>
<feature type="region of interest" description="Disordered" evidence="3">
    <location>
        <begin position="1419"/>
        <end position="1466"/>
    </location>
</feature>
<feature type="compositionally biased region" description="Polar residues" evidence="3">
    <location>
        <begin position="1169"/>
        <end position="1179"/>
    </location>
</feature>
<feature type="region of interest" description="Disordered" evidence="3">
    <location>
        <begin position="700"/>
        <end position="723"/>
    </location>
</feature>
<feature type="compositionally biased region" description="Basic and acidic residues" evidence="3">
    <location>
        <begin position="2303"/>
        <end position="2314"/>
    </location>
</feature>
<sequence length="2368" mass="258533">MTSEERVEPAHSSSRDPQPTSRGRDQGPTALRDRDDSLSSGDWVSPFTLPPLPALRRGRDHIDLLRSPDQSRQRGGSGTYYAAAWGSPYASPSPDSAARVRARRSSIDSELQSPPRFGDQPHARGSSLARHSLSHLISSPEPRPRPTRLKSEHANWLSDSDDSDRDTTQLEHRTPRRNEDLAALELSAGHDRSSPGSHLTHEPQASTDTVTPETFSVSRPRQTSRAVAQSRMAELEEPTSGHKPDVEVVKPLPSLPENEVPENAVVTPTEGPVSPSRPRMHQSLSSFHKQRRKVVWKGKNCIISLPITDRESAGLPPVLSPTAVREKLADLLSQGYSTKGFELTDVDGVTATFTNGQSAAPFPDPAEISAERQMRSFKVYIPDQSEWQKWVDYLQEEKLRALGVTLSDSEPPQSGPSPLSASLSRASSRFPGAVSPPVGTSSAASNTGRVASNPFSPPFSISSGRGSTLGSGASSQANGFPGSMHAHKGSLAFHPGQNRVVSPNEFVPGQTSPFLPGLNAHLRRPTSFSPINAHGIQSLDQVLSPVGGPSDGRPQPIQSQESYFPAAPAAESPHGLTSNLSPPAVSHASGSAPRTPVFAHTPRPAPEIQHPTPRSHRHNLSAALQREIDEAEAALAKQDQEGEAGRDSLAEAKEEAKGAKHEEDHEDLPYSSDLRQWEEPMITLARDANPFNNWQALSDAARGDKAHAENDHTSKPSQPKFNVEAKPFDPSAGFNSSNFDFGGTNAFKPFTASFKTPTSTFKPGAARTVKPSVSALNVEAPAFVPGGASKAADPLTKATGMQQSPFAFSSATFDVESPISNHTKSPLSSVAKPSPLAFSSASFNVDAPVFNPSSGLAKGLATGSTSTVEKPIETSIFGKVNIAPGTQAVRRAKALPIVRPRSKDGPQGSISSVSGESASAGGAESESDASDGRAPIPTDRAKRARTFGSDGDRSPVFADSAPFTGNSRILSEIISERQPSPEKPKEKPVDGYSYIPAESRSGSAASSPASSHRRVILGRASPFQFKDERDAINFSEAQPRSELFQGSDVEAGPSNMDLSSPARDTSPAPQHKSRSSLSALAQPFVYKSPKPADTPGSSITPEKAVESPVSGSKPSKGKGLMASRFAKSPSPELPSSPPPASNDFAPSPAMPDQPLPSSVNESISRDIKLSQNVDDTATSEIDERSRDYSAKHSATDSQPIQSERNVSDSSPVVALQHDRLASLASSRYAPQNTHDLSISSSRYGPQYDSASLASPAYVPGRKELPKVEFSDDEDDLMPSFEEIDAVMKQFESNPELGIERNDSPVESTPLVDMRLGNNFRSDAPSPSPRRIERPIEPTQAANAASFGLGLGIHKLNSGKEEVSDWNDVLSSVEEDKLQSRAQYFDGHVNDLVDGILENRLGPVERTLQTIQHSLSLLATRPTSKRKSTSSDIKESDADDEDDYNAYEGFSTYRSRSPDTKRNRQASRVRAAVAEGLAQFRESMLQPVAPTIDLSSIREELAEMRELTQERADNDHAQLQEELAELRTMLAKSANNVQQKDLKRTLEDVIGSHPRLRGSRTEQDHGSKRENFKLQLDGLEAMLKVEQERAEHEARLRKQQEDELHEVRQKLQKAEDEVIVHRESSEMAEQNLQAFVQEKEAYKASEREVERLNLMIDEQEENLNEYRRYKQEREADIERLRNESNDLSDSLHDARTKVKDLSYDLEDERSRVRDLTADLDEESAKSKELTRTLWNLKDQLEERNRTSQALHSKTEQLRNEIASTVRDLATEQAAWRQREHELLTKITMIEGALDSASRSQQKAEVDHDYVSKQLKDALAYKDRFEHLQQDMFKFQEDLSATRAASTQHEDRAYRIERELHHVKESKEADIATATARLQAEADGARSQLEGHKSDSEARISRLQARLDTAEIDLEDHKAKYDAALADAEEVRKLALQEQAEKHQAALEEQSAGHDRHLGDLRERHTRAMHNSSDDRHRMEHHYNEKLALSEDKIQHLEGKITDLEERLSISKSAAQAAVSAAMARGANLPTPANSVVASPPQRATSASLSLMKGTDLPEKISVQSLRETIITLQEQLHESDQEKERLQAELGKVDKEAPDKIKAYETEALWLRELLGVRIDEMEEIVQSLSKPEFDREAVRDAAIRLKTHIQMEQQIRERAARNAGPGAAASLPSLSDIMGYAQSPRSVLPMVGQAAWGNLRKARDVSINAFGQLAGDYTATPSKAGRAVSPAASYSSGPMTPPNTVQTSRRLSSNSDRPPPAMRPLAAAAAARRMGTPSAKPSGTAIEARPLRAFSSQPRALRVKPESLEGKDPLADLSENTSPQTPTLSKGREDLDLGADVDDDASPLDAKGDLLPPFDDIAPKPMET</sequence>
<feature type="compositionally biased region" description="Polar residues" evidence="3">
    <location>
        <begin position="468"/>
        <end position="478"/>
    </location>
</feature>
<evidence type="ECO:0000256" key="3">
    <source>
        <dbReference type="SAM" id="MobiDB-lite"/>
    </source>
</evidence>
<feature type="compositionally biased region" description="Polar residues" evidence="3">
    <location>
        <begin position="438"/>
        <end position="450"/>
    </location>
</feature>